<evidence type="ECO:0000256" key="2">
    <source>
        <dbReference type="ARBA" id="ARBA00022670"/>
    </source>
</evidence>
<dbReference type="InterPro" id="IPR000064">
    <property type="entry name" value="NLP_P60_dom"/>
</dbReference>
<dbReference type="Proteomes" id="UP000734271">
    <property type="component" value="Unassembled WGS sequence"/>
</dbReference>
<evidence type="ECO:0000256" key="1">
    <source>
        <dbReference type="ARBA" id="ARBA00007074"/>
    </source>
</evidence>
<keyword evidence="3" id="KW-0732">Signal</keyword>
<dbReference type="Pfam" id="PF01476">
    <property type="entry name" value="LysM"/>
    <property type="match status" value="1"/>
</dbReference>
<keyword evidence="2" id="KW-0645">Protease</keyword>
<dbReference type="SMART" id="SM00257">
    <property type="entry name" value="LysM"/>
    <property type="match status" value="1"/>
</dbReference>
<evidence type="ECO:0000259" key="7">
    <source>
        <dbReference type="PROSITE" id="PS51782"/>
    </source>
</evidence>
<organism evidence="9 10">
    <name type="scientific">Anaerococcus murdochii</name>
    <dbReference type="NCBI Taxonomy" id="411577"/>
    <lineage>
        <taxon>Bacteria</taxon>
        <taxon>Bacillati</taxon>
        <taxon>Bacillota</taxon>
        <taxon>Tissierellia</taxon>
        <taxon>Tissierellales</taxon>
        <taxon>Peptoniphilaceae</taxon>
        <taxon>Anaerococcus</taxon>
    </lineage>
</organism>
<dbReference type="InterPro" id="IPR036779">
    <property type="entry name" value="LysM_dom_sf"/>
</dbReference>
<feature type="domain" description="NlpC/P60" evidence="8">
    <location>
        <begin position="1"/>
        <end position="145"/>
    </location>
</feature>
<dbReference type="EMBL" id="JAIPME010000002">
    <property type="protein sequence ID" value="MBZ2386696.1"/>
    <property type="molecule type" value="Genomic_DNA"/>
</dbReference>
<dbReference type="Pfam" id="PF08230">
    <property type="entry name" value="CW_7"/>
    <property type="match status" value="1"/>
</dbReference>
<evidence type="ECO:0000256" key="6">
    <source>
        <dbReference type="ARBA" id="ARBA00022807"/>
    </source>
</evidence>
<dbReference type="SUPFAM" id="SSF54001">
    <property type="entry name" value="Cysteine proteinases"/>
    <property type="match status" value="1"/>
</dbReference>
<dbReference type="Gene3D" id="3.90.1720.10">
    <property type="entry name" value="endopeptidase domain like (from Nostoc punctiforme)"/>
    <property type="match status" value="1"/>
</dbReference>
<evidence type="ECO:0000256" key="3">
    <source>
        <dbReference type="ARBA" id="ARBA00022729"/>
    </source>
</evidence>
<keyword evidence="10" id="KW-1185">Reference proteome</keyword>
<dbReference type="InterPro" id="IPR013168">
    <property type="entry name" value="Cpl_7_lyso_C"/>
</dbReference>
<evidence type="ECO:0000313" key="9">
    <source>
        <dbReference type="EMBL" id="MBZ2386696.1"/>
    </source>
</evidence>
<feature type="domain" description="LysM" evidence="7">
    <location>
        <begin position="206"/>
        <end position="251"/>
    </location>
</feature>
<dbReference type="InterPro" id="IPR018392">
    <property type="entry name" value="LysM"/>
</dbReference>
<dbReference type="InterPro" id="IPR038765">
    <property type="entry name" value="Papain-like_cys_pep_sf"/>
</dbReference>
<evidence type="ECO:0000313" key="10">
    <source>
        <dbReference type="Proteomes" id="UP000734271"/>
    </source>
</evidence>
<keyword evidence="6" id="KW-0788">Thiol protease</keyword>
<keyword evidence="5" id="KW-0378">Hydrolase</keyword>
<dbReference type="SUPFAM" id="SSF54106">
    <property type="entry name" value="LysM domain"/>
    <property type="match status" value="1"/>
</dbReference>
<dbReference type="PROSITE" id="PS51935">
    <property type="entry name" value="NLPC_P60"/>
    <property type="match status" value="1"/>
</dbReference>
<evidence type="ECO:0000256" key="5">
    <source>
        <dbReference type="ARBA" id="ARBA00022801"/>
    </source>
</evidence>
<evidence type="ECO:0000256" key="4">
    <source>
        <dbReference type="ARBA" id="ARBA00022737"/>
    </source>
</evidence>
<comment type="similarity">
    <text evidence="1">Belongs to the peptidase C40 family.</text>
</comment>
<dbReference type="InterPro" id="IPR008044">
    <property type="entry name" value="Phage_lysin"/>
</dbReference>
<reference evidence="9 10" key="1">
    <citation type="submission" date="2021-08" db="EMBL/GenBank/DDBJ databases">
        <title>FDA dAtabase for Regulatory Grade micrObial Sequences (FDA-ARGOS): Supporting development and validation of Infectious Disease Dx tests.</title>
        <authorList>
            <person name="Sproer C."/>
            <person name="Gronow S."/>
            <person name="Severitt S."/>
            <person name="Schroder I."/>
            <person name="Tallon L."/>
            <person name="Sadzewicz L."/>
            <person name="Zhao X."/>
            <person name="Boylan J."/>
            <person name="Ott S."/>
            <person name="Bowen H."/>
            <person name="Vavikolanu K."/>
            <person name="Hazen T."/>
            <person name="Aluvathingal J."/>
            <person name="Nadendla S."/>
            <person name="Lowell S."/>
            <person name="Myers T."/>
            <person name="Yan Y."/>
            <person name="Sichtig H."/>
        </authorList>
    </citation>
    <scope>NUCLEOTIDE SEQUENCE [LARGE SCALE GENOMIC DNA]</scope>
    <source>
        <strain evidence="9 10">FDAARGOS_1460</strain>
    </source>
</reference>
<dbReference type="Gene3D" id="3.10.350.10">
    <property type="entry name" value="LysM domain"/>
    <property type="match status" value="1"/>
</dbReference>
<dbReference type="Pfam" id="PF05382">
    <property type="entry name" value="Amidase_5"/>
    <property type="match status" value="1"/>
</dbReference>
<protein>
    <submittedName>
        <fullName evidence="9">LysM peptidoglycan-binding domain-containing protein</fullName>
    </submittedName>
</protein>
<proteinExistence type="inferred from homology"/>
<comment type="caution">
    <text evidence="9">The sequence shown here is derived from an EMBL/GenBank/DDBJ whole genome shotgun (WGS) entry which is preliminary data.</text>
</comment>
<evidence type="ECO:0000259" key="8">
    <source>
        <dbReference type="PROSITE" id="PS51935"/>
    </source>
</evidence>
<keyword evidence="4" id="KW-0677">Repeat</keyword>
<dbReference type="SMART" id="SM01095">
    <property type="entry name" value="Cpl-7"/>
    <property type="match status" value="1"/>
</dbReference>
<dbReference type="CDD" id="cd00118">
    <property type="entry name" value="LysM"/>
    <property type="match status" value="1"/>
</dbReference>
<gene>
    <name evidence="9" type="ORF">K8P03_05205</name>
</gene>
<dbReference type="RefSeq" id="WP_223419029.1">
    <property type="nucleotide sequence ID" value="NZ_JAIPME010000002.1"/>
</dbReference>
<accession>A0ABS7SYY3</accession>
<name>A0ABS7SYY3_9FIRM</name>
<sequence length="252" mass="28572">MGDIKKALKWMEDHHRTKGNYPYSMVRRNGNPGFDCSSSLFYSLIAGEFLSKTAMIGNTETLFALARQGKVLKEIYSYDEVQPGDIFIRGGEGTSLGARGHTGMFYKKDGIIHCNYSNNGISKNDLNSYLTYYIDRKRSANERYFRPIPQDTVRPVSQKPVIEIAKEVIAGKWGVGQDRVRKLENAGYNYKTVQDEVNRQLREKPVFHTVKAGDTLTGIGKKYGVDLKTILKRNPQITNPNIIKVGQKIRIK</sequence>
<dbReference type="PROSITE" id="PS51782">
    <property type="entry name" value="LYSM"/>
    <property type="match status" value="1"/>
</dbReference>